<feature type="compositionally biased region" description="Low complexity" evidence="7">
    <location>
        <begin position="92"/>
        <end position="106"/>
    </location>
</feature>
<evidence type="ECO:0000256" key="6">
    <source>
        <dbReference type="ARBA" id="ARBA00023242"/>
    </source>
</evidence>
<evidence type="ECO:0000313" key="10">
    <source>
        <dbReference type="Proteomes" id="UP000094112"/>
    </source>
</evidence>
<keyword evidence="10" id="KW-1185">Reference proteome</keyword>
<dbReference type="Pfam" id="PF04082">
    <property type="entry name" value="Fungal_trans"/>
    <property type="match status" value="1"/>
</dbReference>
<evidence type="ECO:0000256" key="5">
    <source>
        <dbReference type="ARBA" id="ARBA00023163"/>
    </source>
</evidence>
<dbReference type="OrthoDB" id="5121955at2759"/>
<dbReference type="PROSITE" id="PS50048">
    <property type="entry name" value="ZN2_CY6_FUNGAL_2"/>
    <property type="match status" value="1"/>
</dbReference>
<dbReference type="CDD" id="cd00067">
    <property type="entry name" value="GAL4"/>
    <property type="match status" value="1"/>
</dbReference>
<dbReference type="PROSITE" id="PS00463">
    <property type="entry name" value="ZN2_CY6_FUNGAL_1"/>
    <property type="match status" value="1"/>
</dbReference>
<keyword evidence="6" id="KW-0539">Nucleus</keyword>
<dbReference type="InterPro" id="IPR001138">
    <property type="entry name" value="Zn2Cys6_DnaBD"/>
</dbReference>
<dbReference type="EMBL" id="KV454211">
    <property type="protein sequence ID" value="ODQ59115.1"/>
    <property type="molecule type" value="Genomic_DNA"/>
</dbReference>
<dbReference type="GO" id="GO:0003677">
    <property type="term" value="F:DNA binding"/>
    <property type="evidence" value="ECO:0007669"/>
    <property type="project" value="UniProtKB-KW"/>
</dbReference>
<proteinExistence type="predicted"/>
<feature type="non-terminal residue" evidence="9">
    <location>
        <position position="603"/>
    </location>
</feature>
<feature type="region of interest" description="Disordered" evidence="7">
    <location>
        <begin position="81"/>
        <end position="133"/>
    </location>
</feature>
<dbReference type="GO" id="GO:0000981">
    <property type="term" value="F:DNA-binding transcription factor activity, RNA polymerase II-specific"/>
    <property type="evidence" value="ECO:0007669"/>
    <property type="project" value="InterPro"/>
</dbReference>
<evidence type="ECO:0000256" key="1">
    <source>
        <dbReference type="ARBA" id="ARBA00022723"/>
    </source>
</evidence>
<dbReference type="InterPro" id="IPR036864">
    <property type="entry name" value="Zn2-C6_fun-type_DNA-bd_sf"/>
</dbReference>
<dbReference type="STRING" id="683960.A0A1E3P133"/>
<dbReference type="GO" id="GO:0008270">
    <property type="term" value="F:zinc ion binding"/>
    <property type="evidence" value="ECO:0007669"/>
    <property type="project" value="InterPro"/>
</dbReference>
<evidence type="ECO:0000259" key="8">
    <source>
        <dbReference type="PROSITE" id="PS50048"/>
    </source>
</evidence>
<dbReference type="CDD" id="cd12148">
    <property type="entry name" value="fungal_TF_MHR"/>
    <property type="match status" value="1"/>
</dbReference>
<evidence type="ECO:0000256" key="4">
    <source>
        <dbReference type="ARBA" id="ARBA00023125"/>
    </source>
</evidence>
<name>A0A1E3P133_WICAA</name>
<dbReference type="GeneID" id="30199300"/>
<organism evidence="9 10">
    <name type="scientific">Wickerhamomyces anomalus (strain ATCC 58044 / CBS 1984 / NCYC 433 / NRRL Y-366-8)</name>
    <name type="common">Yeast</name>
    <name type="synonym">Hansenula anomala</name>
    <dbReference type="NCBI Taxonomy" id="683960"/>
    <lineage>
        <taxon>Eukaryota</taxon>
        <taxon>Fungi</taxon>
        <taxon>Dikarya</taxon>
        <taxon>Ascomycota</taxon>
        <taxon>Saccharomycotina</taxon>
        <taxon>Saccharomycetes</taxon>
        <taxon>Phaffomycetales</taxon>
        <taxon>Wickerhamomycetaceae</taxon>
        <taxon>Wickerhamomyces</taxon>
    </lineage>
</organism>
<dbReference type="RefSeq" id="XP_019038322.1">
    <property type="nucleotide sequence ID" value="XM_019182054.1"/>
</dbReference>
<keyword evidence="5" id="KW-0804">Transcription</keyword>
<sequence length="603" mass="68772">MKQEENHFVVPNTQEDPSADDKPKDTKKYSVKFKRSRSSRACEVCHSRKVRCDAMIHIPCTNCLTFGCECKFPEPKIRKNAKKKKVENNDISTTENSNHTTTTSSNGLEKPVLKQDPPTISHSKKKNEPVAAVSAQSAKIDQSKFSQKMSSISFIGTSSTANLLTDRANVSSSHLIKDEFVPPTLNRIMEKTRIGLDTVQMEILRVRGAFLLPEKQLCDDLVNTYFERIYPVEPLVDKEKFIKAYKEGSISILLLQSVLLAASRVSENPSLYDSDGSNYLASCTFFQRAKALYDANYERDPLTLVQSLTLFTRFWEGLDDILGNSYYWSRVAVTVAQGYGFHRTLNDTILTPEEMKKWKLAWWNLYIKDISASVSFGRPKIIHLEDCDVEMLRLEDFPDDVSYEDAESFIQLIKLSEIISIVMQEQYSAKAERFKHRENWVITHCDMLMSSWRNNLPHNLQYVPNKKFPLSVNCLNLYYYSAVCLVHRSNMVRTATLHGKTYPSEGIVFQASRIIADIAAKMMKYDQMKYCNALVVTSLFTASMTFICHMDSSNSSISKTARLGYEVLFKALNEFGKNYLIAAVIAHNMQKLASDNKARQKLL</sequence>
<gene>
    <name evidence="9" type="ORF">WICANDRAFT_33288</name>
</gene>
<dbReference type="SMART" id="SM00906">
    <property type="entry name" value="Fungal_trans"/>
    <property type="match status" value="1"/>
</dbReference>
<dbReference type="SUPFAM" id="SSF57701">
    <property type="entry name" value="Zn2/Cys6 DNA-binding domain"/>
    <property type="match status" value="1"/>
</dbReference>
<dbReference type="Pfam" id="PF00172">
    <property type="entry name" value="Zn_clus"/>
    <property type="match status" value="1"/>
</dbReference>
<keyword evidence="1" id="KW-0479">Metal-binding</keyword>
<dbReference type="GO" id="GO:0006351">
    <property type="term" value="P:DNA-templated transcription"/>
    <property type="evidence" value="ECO:0007669"/>
    <property type="project" value="InterPro"/>
</dbReference>
<feature type="region of interest" description="Disordered" evidence="7">
    <location>
        <begin position="1"/>
        <end position="29"/>
    </location>
</feature>
<dbReference type="SMART" id="SM00066">
    <property type="entry name" value="GAL4"/>
    <property type="match status" value="1"/>
</dbReference>
<dbReference type="AlphaFoldDB" id="A0A1E3P133"/>
<keyword evidence="4" id="KW-0238">DNA-binding</keyword>
<evidence type="ECO:0000256" key="7">
    <source>
        <dbReference type="SAM" id="MobiDB-lite"/>
    </source>
</evidence>
<keyword evidence="2" id="KW-0862">Zinc</keyword>
<feature type="compositionally biased region" description="Basic and acidic residues" evidence="7">
    <location>
        <begin position="19"/>
        <end position="28"/>
    </location>
</feature>
<accession>A0A1E3P133</accession>
<dbReference type="InterPro" id="IPR052073">
    <property type="entry name" value="Amide_Lactam_Regulators"/>
</dbReference>
<protein>
    <recommendedName>
        <fullName evidence="8">Zn(2)-C6 fungal-type domain-containing protein</fullName>
    </recommendedName>
</protein>
<evidence type="ECO:0000313" key="9">
    <source>
        <dbReference type="EMBL" id="ODQ59115.1"/>
    </source>
</evidence>
<evidence type="ECO:0000256" key="2">
    <source>
        <dbReference type="ARBA" id="ARBA00022833"/>
    </source>
</evidence>
<keyword evidence="3" id="KW-0805">Transcription regulation</keyword>
<dbReference type="PANTHER" id="PTHR47171:SF3">
    <property type="entry name" value="FARA-RELATED"/>
    <property type="match status" value="1"/>
</dbReference>
<feature type="domain" description="Zn(2)-C6 fungal-type" evidence="8">
    <location>
        <begin position="41"/>
        <end position="72"/>
    </location>
</feature>
<dbReference type="InterPro" id="IPR007219">
    <property type="entry name" value="XnlR_reg_dom"/>
</dbReference>
<reference evidence="9 10" key="1">
    <citation type="journal article" date="2016" name="Proc. Natl. Acad. Sci. U.S.A.">
        <title>Comparative genomics of biotechnologically important yeasts.</title>
        <authorList>
            <person name="Riley R."/>
            <person name="Haridas S."/>
            <person name="Wolfe K.H."/>
            <person name="Lopes M.R."/>
            <person name="Hittinger C.T."/>
            <person name="Goeker M."/>
            <person name="Salamov A.A."/>
            <person name="Wisecaver J.H."/>
            <person name="Long T.M."/>
            <person name="Calvey C.H."/>
            <person name="Aerts A.L."/>
            <person name="Barry K.W."/>
            <person name="Choi C."/>
            <person name="Clum A."/>
            <person name="Coughlan A.Y."/>
            <person name="Deshpande S."/>
            <person name="Douglass A.P."/>
            <person name="Hanson S.J."/>
            <person name="Klenk H.-P."/>
            <person name="LaButti K.M."/>
            <person name="Lapidus A."/>
            <person name="Lindquist E.A."/>
            <person name="Lipzen A.M."/>
            <person name="Meier-Kolthoff J.P."/>
            <person name="Ohm R.A."/>
            <person name="Otillar R.P."/>
            <person name="Pangilinan J.L."/>
            <person name="Peng Y."/>
            <person name="Rokas A."/>
            <person name="Rosa C.A."/>
            <person name="Scheuner C."/>
            <person name="Sibirny A.A."/>
            <person name="Slot J.C."/>
            <person name="Stielow J.B."/>
            <person name="Sun H."/>
            <person name="Kurtzman C.P."/>
            <person name="Blackwell M."/>
            <person name="Grigoriev I.V."/>
            <person name="Jeffries T.W."/>
        </authorList>
    </citation>
    <scope>NUCLEOTIDE SEQUENCE [LARGE SCALE GENOMIC DNA]</scope>
    <source>
        <strain evidence="10">ATCC 58044 / CBS 1984 / NCYC 433 / NRRL Y-366-8</strain>
    </source>
</reference>
<dbReference type="Gene3D" id="4.10.240.10">
    <property type="entry name" value="Zn(2)-C6 fungal-type DNA-binding domain"/>
    <property type="match status" value="1"/>
</dbReference>
<dbReference type="PANTHER" id="PTHR47171">
    <property type="entry name" value="FARA-RELATED"/>
    <property type="match status" value="1"/>
</dbReference>
<evidence type="ECO:0000256" key="3">
    <source>
        <dbReference type="ARBA" id="ARBA00023015"/>
    </source>
</evidence>
<dbReference type="Proteomes" id="UP000094112">
    <property type="component" value="Unassembled WGS sequence"/>
</dbReference>